<evidence type="ECO:0000313" key="3">
    <source>
        <dbReference type="EMBL" id="MFD2829667.1"/>
    </source>
</evidence>
<protein>
    <submittedName>
        <fullName evidence="3">YceI family protein</fullName>
    </submittedName>
</protein>
<accession>A0ABW5WUG5</accession>
<dbReference type="SMART" id="SM00867">
    <property type="entry name" value="YceI"/>
    <property type="match status" value="1"/>
</dbReference>
<comment type="caution">
    <text evidence="3">The sequence shown here is derived from an EMBL/GenBank/DDBJ whole genome shotgun (WGS) entry which is preliminary data.</text>
</comment>
<dbReference type="InterPro" id="IPR036761">
    <property type="entry name" value="TTHA0802/YceI-like_sf"/>
</dbReference>
<evidence type="ECO:0000313" key="4">
    <source>
        <dbReference type="Proteomes" id="UP001597519"/>
    </source>
</evidence>
<reference evidence="4" key="1">
    <citation type="journal article" date="2019" name="Int. J. Syst. Evol. Microbiol.">
        <title>The Global Catalogue of Microorganisms (GCM) 10K type strain sequencing project: providing services to taxonomists for standard genome sequencing and annotation.</title>
        <authorList>
            <consortium name="The Broad Institute Genomics Platform"/>
            <consortium name="The Broad Institute Genome Sequencing Center for Infectious Disease"/>
            <person name="Wu L."/>
            <person name="Ma J."/>
        </authorList>
    </citation>
    <scope>NUCLEOTIDE SEQUENCE [LARGE SCALE GENOMIC DNA]</scope>
    <source>
        <strain evidence="4">KCTC 33575</strain>
    </source>
</reference>
<evidence type="ECO:0000259" key="2">
    <source>
        <dbReference type="SMART" id="SM00867"/>
    </source>
</evidence>
<sequence>MTKFVADNAHSEVEFMVKHMMVTKVKGTFDDYSVEITADDIEDFENAKVFAKANVASINTGVADRDGHLRSGDFFETDTYPEITFESSNIEKSGTSYKVTGDLTIKDVTKEVTVELDYNGQAVDPMSGSTVYGFEGKFSLDREAYGLTWNQTLETGGVLVSKEVKISVELQFREA</sequence>
<dbReference type="SUPFAM" id="SSF101874">
    <property type="entry name" value="YceI-like"/>
    <property type="match status" value="1"/>
</dbReference>
<evidence type="ECO:0000256" key="1">
    <source>
        <dbReference type="ARBA" id="ARBA00008812"/>
    </source>
</evidence>
<feature type="domain" description="Lipid/polyisoprenoid-binding YceI-like" evidence="2">
    <location>
        <begin position="3"/>
        <end position="173"/>
    </location>
</feature>
<dbReference type="RefSeq" id="WP_377771870.1">
    <property type="nucleotide sequence ID" value="NZ_JBHUOQ010000001.1"/>
</dbReference>
<keyword evidence="4" id="KW-1185">Reference proteome</keyword>
<dbReference type="Proteomes" id="UP001597519">
    <property type="component" value="Unassembled WGS sequence"/>
</dbReference>
<comment type="similarity">
    <text evidence="1">Belongs to the UPF0312 family.</text>
</comment>
<gene>
    <name evidence="3" type="ORF">ACFSX4_04245</name>
</gene>
<organism evidence="3 4">
    <name type="scientific">Corticicoccus populi</name>
    <dbReference type="NCBI Taxonomy" id="1812821"/>
    <lineage>
        <taxon>Bacteria</taxon>
        <taxon>Bacillati</taxon>
        <taxon>Bacillota</taxon>
        <taxon>Bacilli</taxon>
        <taxon>Bacillales</taxon>
        <taxon>Staphylococcaceae</taxon>
        <taxon>Corticicoccus</taxon>
    </lineage>
</organism>
<dbReference type="Gene3D" id="2.40.128.110">
    <property type="entry name" value="Lipid/polyisoprenoid-binding, YceI-like"/>
    <property type="match status" value="1"/>
</dbReference>
<dbReference type="EMBL" id="JBHUOQ010000001">
    <property type="protein sequence ID" value="MFD2829667.1"/>
    <property type="molecule type" value="Genomic_DNA"/>
</dbReference>
<name>A0ABW5WUG5_9STAP</name>
<dbReference type="InterPro" id="IPR007372">
    <property type="entry name" value="Lipid/polyisoprenoid-bd_YceI"/>
</dbReference>
<proteinExistence type="inferred from homology"/>
<dbReference type="PANTHER" id="PTHR34406">
    <property type="entry name" value="PROTEIN YCEI"/>
    <property type="match status" value="1"/>
</dbReference>
<dbReference type="Pfam" id="PF04264">
    <property type="entry name" value="YceI"/>
    <property type="match status" value="1"/>
</dbReference>
<dbReference type="PANTHER" id="PTHR34406:SF1">
    <property type="entry name" value="PROTEIN YCEI"/>
    <property type="match status" value="1"/>
</dbReference>